<dbReference type="Gene3D" id="1.20.140.10">
    <property type="entry name" value="Butyryl-CoA Dehydrogenase, subunit A, domain 3"/>
    <property type="match status" value="1"/>
</dbReference>
<evidence type="ECO:0000256" key="4">
    <source>
        <dbReference type="ARBA" id="ARBA00022827"/>
    </source>
</evidence>
<evidence type="ECO:0000259" key="6">
    <source>
        <dbReference type="Pfam" id="PF00441"/>
    </source>
</evidence>
<evidence type="ECO:0000313" key="8">
    <source>
        <dbReference type="Proteomes" id="UP000289184"/>
    </source>
</evidence>
<name>A0A446CAN1_9BURK</name>
<keyword evidence="8" id="KW-1185">Reference proteome</keyword>
<evidence type="ECO:0000256" key="3">
    <source>
        <dbReference type="ARBA" id="ARBA00022630"/>
    </source>
</evidence>
<reference evidence="7 8" key="1">
    <citation type="submission" date="2018-07" db="EMBL/GenBank/DDBJ databases">
        <authorList>
            <person name="Peeters C."/>
        </authorList>
    </citation>
    <scope>NUCLEOTIDE SEQUENCE [LARGE SCALE GENOMIC DNA]</scope>
    <source>
        <strain evidence="7 8">LMG 3411</strain>
    </source>
</reference>
<dbReference type="Proteomes" id="UP000289184">
    <property type="component" value="Unassembled WGS sequence"/>
</dbReference>
<evidence type="ECO:0000256" key="1">
    <source>
        <dbReference type="ARBA" id="ARBA00001974"/>
    </source>
</evidence>
<dbReference type="RefSeq" id="WP_129527092.1">
    <property type="nucleotide sequence ID" value="NZ_UFQB01000006.1"/>
</dbReference>
<dbReference type="Pfam" id="PF00441">
    <property type="entry name" value="Acyl-CoA_dh_1"/>
    <property type="match status" value="1"/>
</dbReference>
<dbReference type="InterPro" id="IPR036250">
    <property type="entry name" value="AcylCo_DH-like_C"/>
</dbReference>
<comment type="similarity">
    <text evidence="2">Belongs to the acyl-CoA dehydrogenase family.</text>
</comment>
<dbReference type="OrthoDB" id="2450120at2"/>
<keyword evidence="3" id="KW-0285">Flavoprotein</keyword>
<comment type="cofactor">
    <cofactor evidence="1">
        <name>FAD</name>
        <dbReference type="ChEBI" id="CHEBI:57692"/>
    </cofactor>
</comment>
<dbReference type="PANTHER" id="PTHR43884">
    <property type="entry name" value="ACYL-COA DEHYDROGENASE"/>
    <property type="match status" value="1"/>
</dbReference>
<dbReference type="GO" id="GO:0003995">
    <property type="term" value="F:acyl-CoA dehydrogenase activity"/>
    <property type="evidence" value="ECO:0007669"/>
    <property type="project" value="TreeGrafter"/>
</dbReference>
<proteinExistence type="inferred from homology"/>
<dbReference type="SUPFAM" id="SSF47203">
    <property type="entry name" value="Acyl-CoA dehydrogenase C-terminal domain-like"/>
    <property type="match status" value="1"/>
</dbReference>
<protein>
    <recommendedName>
        <fullName evidence="6">Acyl-CoA dehydrogenase/oxidase C-terminal domain-containing protein</fullName>
    </recommendedName>
</protein>
<accession>A0A446CAN1</accession>
<dbReference type="InterPro" id="IPR009075">
    <property type="entry name" value="AcylCo_DH/oxidase_C"/>
</dbReference>
<evidence type="ECO:0000256" key="2">
    <source>
        <dbReference type="ARBA" id="ARBA00009347"/>
    </source>
</evidence>
<evidence type="ECO:0000256" key="5">
    <source>
        <dbReference type="ARBA" id="ARBA00023002"/>
    </source>
</evidence>
<dbReference type="PANTHER" id="PTHR43884:SF20">
    <property type="entry name" value="ACYL-COA DEHYDROGENASE FADE28"/>
    <property type="match status" value="1"/>
</dbReference>
<keyword evidence="4" id="KW-0274">FAD</keyword>
<dbReference type="InterPro" id="IPR009100">
    <property type="entry name" value="AcylCoA_DH/oxidase_NM_dom_sf"/>
</dbReference>
<organism evidence="7 8">
    <name type="scientific">Achromobacter agilis</name>
    <dbReference type="NCBI Taxonomy" id="1353888"/>
    <lineage>
        <taxon>Bacteria</taxon>
        <taxon>Pseudomonadati</taxon>
        <taxon>Pseudomonadota</taxon>
        <taxon>Betaproteobacteria</taxon>
        <taxon>Burkholderiales</taxon>
        <taxon>Alcaligenaceae</taxon>
        <taxon>Achromobacter</taxon>
    </lineage>
</organism>
<dbReference type="EMBL" id="UFQB01000006">
    <property type="protein sequence ID" value="SSW64969.1"/>
    <property type="molecule type" value="Genomic_DNA"/>
</dbReference>
<feature type="domain" description="Acyl-CoA dehydrogenase/oxidase C-terminal" evidence="6">
    <location>
        <begin position="189"/>
        <end position="296"/>
    </location>
</feature>
<dbReference type="AlphaFoldDB" id="A0A446CAN1"/>
<dbReference type="InterPro" id="IPR037069">
    <property type="entry name" value="AcylCoA_DH/ox_N_sf"/>
</dbReference>
<dbReference type="GO" id="GO:0050660">
    <property type="term" value="F:flavin adenine dinucleotide binding"/>
    <property type="evidence" value="ECO:0007669"/>
    <property type="project" value="InterPro"/>
</dbReference>
<dbReference type="SUPFAM" id="SSF56645">
    <property type="entry name" value="Acyl-CoA dehydrogenase NM domain-like"/>
    <property type="match status" value="1"/>
</dbReference>
<dbReference type="Gene3D" id="1.10.540.10">
    <property type="entry name" value="Acyl-CoA dehydrogenase/oxidase, N-terminal domain"/>
    <property type="match status" value="1"/>
</dbReference>
<gene>
    <name evidence="7" type="ORF">AGI3411_01851</name>
</gene>
<sequence>MPQSIQQDLYDEFSRALAGLCPLERVREIEAAGVVGDADSGLARIWQEIDALGYTDALTPADQGGSGLSLADVEGLLRAAGAAALPYPLADTMLARTLLRAAGQAVPEGPIALTQALPGPSGLRCAPAPGAGLARSVLVHRDDCLLLVAAPAASDPGIFRPSASATPVWMESPPIIGRVTLPDEAALAWRNAADAAGIAGAMQAVLDRCIAFVGERQQFGRALGRFQAIQQEISVVAEQVASTAMAARLACASGAVFPDASLAACARLRACEAIPVVCAIAHAIHGAIGITEELALGIYTTRLHEWRAAGMSEDDCAGLIGHRLLAGDNQTLLDFVRGIMAVAHAEGRHVASCLSA</sequence>
<evidence type="ECO:0000313" key="7">
    <source>
        <dbReference type="EMBL" id="SSW64969.1"/>
    </source>
</evidence>
<keyword evidence="5" id="KW-0560">Oxidoreductase</keyword>